<dbReference type="Proteomes" id="UP000037600">
    <property type="component" value="Unassembled WGS sequence"/>
</dbReference>
<comment type="caution">
    <text evidence="1">The sequence shown here is derived from an EMBL/GenBank/DDBJ whole genome shotgun (WGS) entry which is preliminary data.</text>
</comment>
<accession>A0A0J8GTQ1</accession>
<gene>
    <name evidence="1" type="ORF">XM47_04895</name>
</gene>
<name>A0A0J8GTQ1_9ALTE</name>
<dbReference type="EMBL" id="LAZL01000006">
    <property type="protein sequence ID" value="KMT66117.1"/>
    <property type="molecule type" value="Genomic_DNA"/>
</dbReference>
<dbReference type="RefSeq" id="WP_048690353.1">
    <property type="nucleotide sequence ID" value="NZ_KQ130484.1"/>
</dbReference>
<proteinExistence type="predicted"/>
<sequence>MPKINTIIFLVAFVVISYKIIQPLLVEDTEKTEGKEKKNSAHSKHISEEQRALNERLAEKMPKLYSWQRLLQLHQSNSDQVFSSYLEEWVVESPATLINKAFQRNELKNNLNLLQIEVVQHLVKQYKNYTLELIAEQIGDGVIDKIYDEVLFSIYLHHPAELPKYISLAQLESDQAKKLFKRILDQDLNAAKSWFESETLFSTSDNYKLLLSEHLAAK</sequence>
<evidence type="ECO:0000313" key="2">
    <source>
        <dbReference type="Proteomes" id="UP000037600"/>
    </source>
</evidence>
<dbReference type="AlphaFoldDB" id="A0A0J8GTQ1"/>
<dbReference type="OrthoDB" id="6384117at2"/>
<reference evidence="1 2" key="1">
    <citation type="submission" date="2015-04" db="EMBL/GenBank/DDBJ databases">
        <title>Draft Genome Sequence of the Novel Agar-Digesting Marine Bacterium Q1.</title>
        <authorList>
            <person name="Li Y."/>
            <person name="Li D."/>
            <person name="Chen G."/>
            <person name="Du Z."/>
        </authorList>
    </citation>
    <scope>NUCLEOTIDE SEQUENCE [LARGE SCALE GENOMIC DNA]</scope>
    <source>
        <strain evidence="1 2">Q1</strain>
    </source>
</reference>
<evidence type="ECO:0000313" key="1">
    <source>
        <dbReference type="EMBL" id="KMT66117.1"/>
    </source>
</evidence>
<organism evidence="1 2">
    <name type="scientific">Catenovulum maritimum</name>
    <dbReference type="NCBI Taxonomy" id="1513271"/>
    <lineage>
        <taxon>Bacteria</taxon>
        <taxon>Pseudomonadati</taxon>
        <taxon>Pseudomonadota</taxon>
        <taxon>Gammaproteobacteria</taxon>
        <taxon>Alteromonadales</taxon>
        <taxon>Alteromonadaceae</taxon>
        <taxon>Catenovulum</taxon>
    </lineage>
</organism>
<dbReference type="STRING" id="1513271.XM47_04895"/>
<protein>
    <submittedName>
        <fullName evidence="1">Uncharacterized protein</fullName>
    </submittedName>
</protein>
<keyword evidence="2" id="KW-1185">Reference proteome</keyword>